<keyword evidence="3 7" id="KW-1133">Transmembrane helix</keyword>
<comment type="similarity">
    <text evidence="7">Belongs to the transglycosylase MltG family.</text>
</comment>
<gene>
    <name evidence="7" type="primary">mltG</name>
    <name evidence="8" type="ORF">A3A49_00785</name>
</gene>
<dbReference type="CDD" id="cd08010">
    <property type="entry name" value="MltG_like"/>
    <property type="match status" value="1"/>
</dbReference>
<dbReference type="EMBL" id="MFBO01000039">
    <property type="protein sequence ID" value="OGD97053.1"/>
    <property type="molecule type" value="Genomic_DNA"/>
</dbReference>
<sequence>MRQFKHGYYFRANAQAAAKIYPWDKKLKSSAICDKLFALAAGFLYSTKERVNTEELKPARWYVLKNRQRLFIFAILFILLIIAPVILNIYYNFLLEPVSKETTIESKFFVIRPGTPVVNISYDLKEDGLIKNSLAFRLLVAQMGIGKNIQAGDFRISPSMSSREIANQLTHGAVDIWITLPEGLRIEEQATIIEEKLKFGSNDTYQFDKNEFIKLAEEGYMFPDTYLIPKDATANFVVKKLRETFNIKVNESLIISASQNDLSETELINLASIIERESKTPEEKPIIAGILINRLENGIALQVDATVQYAKGYDSAQNTWWPQVTTADYDSVNSPYNTYLSPGLPPKPISSPGLASIKAAASPADTEFLYYLHDKNGNIHYAKTYEEHNDNIQQYLLQ</sequence>
<evidence type="ECO:0000313" key="8">
    <source>
        <dbReference type="EMBL" id="OGD97053.1"/>
    </source>
</evidence>
<comment type="catalytic activity">
    <reaction evidence="7">
        <text>a peptidoglycan chain = a peptidoglycan chain with N-acetyl-1,6-anhydromuramyl-[peptide] at the reducing end + a peptidoglycan chain with N-acetylglucosamine at the non-reducing end.</text>
        <dbReference type="EC" id="4.2.2.29"/>
    </reaction>
</comment>
<protein>
    <recommendedName>
        <fullName evidence="7">Endolytic murein transglycosylase</fullName>
        <ecNumber evidence="7">4.2.2.29</ecNumber>
    </recommendedName>
    <alternativeName>
        <fullName evidence="7">Peptidoglycan lytic transglycosylase</fullName>
    </alternativeName>
    <alternativeName>
        <fullName evidence="7">Peptidoglycan polymerization terminase</fullName>
    </alternativeName>
</protein>
<dbReference type="Gene3D" id="3.30.1490.480">
    <property type="entry name" value="Endolytic murein transglycosylase"/>
    <property type="match status" value="1"/>
</dbReference>
<evidence type="ECO:0000256" key="1">
    <source>
        <dbReference type="ARBA" id="ARBA00022475"/>
    </source>
</evidence>
<dbReference type="Pfam" id="PF02618">
    <property type="entry name" value="YceG"/>
    <property type="match status" value="1"/>
</dbReference>
<evidence type="ECO:0000313" key="9">
    <source>
        <dbReference type="Proteomes" id="UP000176740"/>
    </source>
</evidence>
<reference evidence="8 9" key="1">
    <citation type="journal article" date="2016" name="Nat. Commun.">
        <title>Thousands of microbial genomes shed light on interconnected biogeochemical processes in an aquifer system.</title>
        <authorList>
            <person name="Anantharaman K."/>
            <person name="Brown C.T."/>
            <person name="Hug L.A."/>
            <person name="Sharon I."/>
            <person name="Castelle C.J."/>
            <person name="Probst A.J."/>
            <person name="Thomas B.C."/>
            <person name="Singh A."/>
            <person name="Wilkins M.J."/>
            <person name="Karaoz U."/>
            <person name="Brodie E.L."/>
            <person name="Williams K.H."/>
            <person name="Hubbard S.S."/>
            <person name="Banfield J.F."/>
        </authorList>
    </citation>
    <scope>NUCLEOTIDE SEQUENCE [LARGE SCALE GENOMIC DNA]</scope>
</reference>
<dbReference type="InterPro" id="IPR003770">
    <property type="entry name" value="MLTG-like"/>
</dbReference>
<keyword evidence="4 7" id="KW-0472">Membrane</keyword>
<evidence type="ECO:0000256" key="6">
    <source>
        <dbReference type="ARBA" id="ARBA00023316"/>
    </source>
</evidence>
<dbReference type="Proteomes" id="UP000176740">
    <property type="component" value="Unassembled WGS sequence"/>
</dbReference>
<dbReference type="HAMAP" id="MF_02065">
    <property type="entry name" value="MltG"/>
    <property type="match status" value="1"/>
</dbReference>
<evidence type="ECO:0000256" key="2">
    <source>
        <dbReference type="ARBA" id="ARBA00022692"/>
    </source>
</evidence>
<comment type="subcellular location">
    <subcellularLocation>
        <location evidence="7">Cell membrane</location>
        <topology evidence="7">Single-pass membrane protein</topology>
    </subcellularLocation>
</comment>
<proteinExistence type="inferred from homology"/>
<accession>A0A1F5GYU9</accession>
<dbReference type="AlphaFoldDB" id="A0A1F5GYU9"/>
<dbReference type="GO" id="GO:0005886">
    <property type="term" value="C:plasma membrane"/>
    <property type="evidence" value="ECO:0007669"/>
    <property type="project" value="UniProtKB-SubCell"/>
</dbReference>
<keyword evidence="2 7" id="KW-0812">Transmembrane</keyword>
<dbReference type="STRING" id="1797725.A3A49_00785"/>
<evidence type="ECO:0000256" key="4">
    <source>
        <dbReference type="ARBA" id="ARBA00023136"/>
    </source>
</evidence>
<keyword evidence="6 7" id="KW-0961">Cell wall biogenesis/degradation</keyword>
<evidence type="ECO:0000256" key="7">
    <source>
        <dbReference type="HAMAP-Rule" id="MF_02065"/>
    </source>
</evidence>
<comment type="function">
    <text evidence="7">Functions as a peptidoglycan terminase that cleaves nascent peptidoglycan strands endolytically to terminate their elongation.</text>
</comment>
<keyword evidence="1 7" id="KW-1003">Cell membrane</keyword>
<feature type="site" description="Important for catalytic activity" evidence="7">
    <location>
        <position position="277"/>
    </location>
</feature>
<comment type="caution">
    <text evidence="8">The sequence shown here is derived from an EMBL/GenBank/DDBJ whole genome shotgun (WGS) entry which is preliminary data.</text>
</comment>
<evidence type="ECO:0000256" key="5">
    <source>
        <dbReference type="ARBA" id="ARBA00023239"/>
    </source>
</evidence>
<evidence type="ECO:0000256" key="3">
    <source>
        <dbReference type="ARBA" id="ARBA00022989"/>
    </source>
</evidence>
<keyword evidence="5 7" id="KW-0456">Lyase</keyword>
<dbReference type="GO" id="GO:0008932">
    <property type="term" value="F:lytic endotransglycosylase activity"/>
    <property type="evidence" value="ECO:0007669"/>
    <property type="project" value="UniProtKB-UniRule"/>
</dbReference>
<dbReference type="EC" id="4.2.2.29" evidence="7"/>
<dbReference type="NCBIfam" id="TIGR00247">
    <property type="entry name" value="endolytic transglycosylase MltG"/>
    <property type="match status" value="1"/>
</dbReference>
<name>A0A1F5GYU9_9BACT</name>
<dbReference type="GO" id="GO:0071555">
    <property type="term" value="P:cell wall organization"/>
    <property type="evidence" value="ECO:0007669"/>
    <property type="project" value="UniProtKB-KW"/>
</dbReference>
<organism evidence="8 9">
    <name type="scientific">Candidatus Curtissbacteria bacterium RIFCSPLOWO2_01_FULL_38_11b</name>
    <dbReference type="NCBI Taxonomy" id="1797725"/>
    <lineage>
        <taxon>Bacteria</taxon>
        <taxon>Candidatus Curtissiibacteriota</taxon>
    </lineage>
</organism>
<dbReference type="GO" id="GO:0009252">
    <property type="term" value="P:peptidoglycan biosynthetic process"/>
    <property type="evidence" value="ECO:0007669"/>
    <property type="project" value="UniProtKB-UniRule"/>
</dbReference>
<feature type="transmembrane region" description="Helical" evidence="7">
    <location>
        <begin position="70"/>
        <end position="91"/>
    </location>
</feature>
<dbReference type="PANTHER" id="PTHR30518">
    <property type="entry name" value="ENDOLYTIC MUREIN TRANSGLYCOSYLASE"/>
    <property type="match status" value="1"/>
</dbReference>
<dbReference type="PANTHER" id="PTHR30518:SF2">
    <property type="entry name" value="ENDOLYTIC MUREIN TRANSGLYCOSYLASE"/>
    <property type="match status" value="1"/>
</dbReference>